<dbReference type="InterPro" id="IPR001036">
    <property type="entry name" value="Acrflvin-R"/>
</dbReference>
<dbReference type="OrthoDB" id="9798415at2"/>
<name>A0A447CPQ0_9BRAD</name>
<dbReference type="GO" id="GO:0042910">
    <property type="term" value="F:xenobiotic transmembrane transporter activity"/>
    <property type="evidence" value="ECO:0007669"/>
    <property type="project" value="TreeGrafter"/>
</dbReference>
<dbReference type="SUPFAM" id="SSF82866">
    <property type="entry name" value="Multidrug efflux transporter AcrB transmembrane domain"/>
    <property type="match status" value="2"/>
</dbReference>
<feature type="transmembrane region" description="Helical" evidence="9">
    <location>
        <begin position="960"/>
        <end position="980"/>
    </location>
</feature>
<keyword evidence="6 9" id="KW-1133">Transmembrane helix</keyword>
<dbReference type="PRINTS" id="PR00702">
    <property type="entry name" value="ACRIFLAVINRP"/>
</dbReference>
<accession>A0A447CPQ0</accession>
<dbReference type="AlphaFoldDB" id="A0A447CPQ0"/>
<comment type="subcellular location">
    <subcellularLocation>
        <location evidence="1">Cell membrane</location>
        <topology evidence="1">Multi-pass membrane protein</topology>
    </subcellularLocation>
</comment>
<comment type="similarity">
    <text evidence="2">Belongs to the resistance-nodulation-cell division (RND) (TC 2.A.6) family.</text>
</comment>
<dbReference type="GO" id="GO:0005886">
    <property type="term" value="C:plasma membrane"/>
    <property type="evidence" value="ECO:0007669"/>
    <property type="project" value="UniProtKB-SubCell"/>
</dbReference>
<evidence type="ECO:0000256" key="1">
    <source>
        <dbReference type="ARBA" id="ARBA00004651"/>
    </source>
</evidence>
<feature type="transmembrane region" description="Helical" evidence="9">
    <location>
        <begin position="387"/>
        <end position="408"/>
    </location>
</feature>
<dbReference type="RefSeq" id="WP_129607497.1">
    <property type="nucleotide sequence ID" value="NZ_UWOC01000022.1"/>
</dbReference>
<evidence type="ECO:0000313" key="11">
    <source>
        <dbReference type="Proteomes" id="UP000289200"/>
    </source>
</evidence>
<dbReference type="Gene3D" id="3.30.2090.10">
    <property type="entry name" value="Multidrug efflux transporter AcrB TolC docking domain, DN and DC subdomains"/>
    <property type="match status" value="2"/>
</dbReference>
<dbReference type="InterPro" id="IPR004763">
    <property type="entry name" value="CusA-like"/>
</dbReference>
<dbReference type="GO" id="GO:0008324">
    <property type="term" value="F:monoatomic cation transmembrane transporter activity"/>
    <property type="evidence" value="ECO:0007669"/>
    <property type="project" value="InterPro"/>
</dbReference>
<protein>
    <submittedName>
        <fullName evidence="10">Cobalt-zinc-cadmium resistance protein CzcA</fullName>
    </submittedName>
</protein>
<dbReference type="SUPFAM" id="SSF82693">
    <property type="entry name" value="Multidrug efflux transporter AcrB pore domain, PN1, PN2, PC1 and PC2 subdomains"/>
    <property type="match status" value="2"/>
</dbReference>
<feature type="transmembrane region" description="Helical" evidence="9">
    <location>
        <begin position="517"/>
        <end position="543"/>
    </location>
</feature>
<evidence type="ECO:0000256" key="9">
    <source>
        <dbReference type="SAM" id="Phobius"/>
    </source>
</evidence>
<evidence type="ECO:0000256" key="2">
    <source>
        <dbReference type="ARBA" id="ARBA00010942"/>
    </source>
</evidence>
<dbReference type="PANTHER" id="PTHR32063">
    <property type="match status" value="1"/>
</dbReference>
<keyword evidence="4" id="KW-1003">Cell membrane</keyword>
<feature type="transmembrane region" description="Helical" evidence="9">
    <location>
        <begin position="862"/>
        <end position="881"/>
    </location>
</feature>
<dbReference type="Gene3D" id="1.20.1640.10">
    <property type="entry name" value="Multidrug efflux transporter AcrB transmembrane domain"/>
    <property type="match status" value="2"/>
</dbReference>
<feature type="region of interest" description="Disordered" evidence="8">
    <location>
        <begin position="1039"/>
        <end position="1071"/>
    </location>
</feature>
<dbReference type="Proteomes" id="UP000289200">
    <property type="component" value="Unassembled WGS sequence"/>
</dbReference>
<keyword evidence="5 9" id="KW-0812">Transmembrane</keyword>
<dbReference type="Gene3D" id="3.30.70.1440">
    <property type="entry name" value="Multidrug efflux transporter AcrB pore domain"/>
    <property type="match status" value="1"/>
</dbReference>
<evidence type="ECO:0000256" key="3">
    <source>
        <dbReference type="ARBA" id="ARBA00022448"/>
    </source>
</evidence>
<keyword evidence="7 9" id="KW-0472">Membrane</keyword>
<organism evidence="10 11">
    <name type="scientific">Rhodoplanes serenus</name>
    <dbReference type="NCBI Taxonomy" id="200615"/>
    <lineage>
        <taxon>Bacteria</taxon>
        <taxon>Pseudomonadati</taxon>
        <taxon>Pseudomonadota</taxon>
        <taxon>Alphaproteobacteria</taxon>
        <taxon>Hyphomicrobiales</taxon>
        <taxon>Nitrobacteraceae</taxon>
        <taxon>Rhodoplanes</taxon>
    </lineage>
</organism>
<dbReference type="Gene3D" id="3.30.70.1320">
    <property type="entry name" value="Multidrug efflux transporter AcrB pore domain like"/>
    <property type="match status" value="1"/>
</dbReference>
<evidence type="ECO:0000256" key="7">
    <source>
        <dbReference type="ARBA" id="ARBA00023136"/>
    </source>
</evidence>
<evidence type="ECO:0000313" key="10">
    <source>
        <dbReference type="EMBL" id="VCU07129.1"/>
    </source>
</evidence>
<gene>
    <name evidence="10" type="primary">czcA_1</name>
    <name evidence="10" type="ORF">RHODGE_RHODGE_00433</name>
</gene>
<feature type="transmembrane region" description="Helical" evidence="9">
    <location>
        <begin position="919"/>
        <end position="939"/>
    </location>
</feature>
<sequence>MLARLVDLALRQRLLVIIGAIALAVWGATAYQRLSIDAFPDVAPVQVLVSMRAPGLTPEELESRVTTPIELAVRGIPNLVRMRSTTRYAVALMTFEFAEGTDIFWARAQVNERLQEVRDQLPADADGGLAPIVTPLAEMVMFTIESETLDPKEKRSLIDWTIRPSLRGLPGVADVNVLGGFVRTFEVMPSPTAMAARGITTEMLEDAISENNRNDGAGRIRTGEEALLVRSEGRIRTLEDIRNTIVAVRGGSVVRVGDVADVRHGSLARNGVVTADAEGETVWAMVLGLRGANARTVVDGVKKRFAELEPRLPDGAKIVIFYDRSELIGKAVWTVQKVLLEAILLVVVMLLLFLGNLRSALVVSLILPLAVLTTFGMMRLFGMSANIMSLGGLAIAIGLLVDCAVVVVENVEHRLAHAGSRDLPTRLRLTLEATREVAVPLVSGVVIIIMVFAPLLSLEGLEGRLFSPVAITIVVALIAALVLSLTVVPVMSALLLKPTSHAEPWLMRKLHAVYDPTLAFVMRRPAVVFAAVAIGIAVVAVVFPRIGGTFMPVMDEGTPVVTIRKFPTISVDEAAQTDLRIQQALMTEIPEIKRVMARAGADELGIDPVGLNETDMFMTLAPKETWRGPDMRWFLGELRRVLDGIPGIDYALTQPIDMRVQEMIIGARGDVVVKVFGDDIATLNRVARDVAGAIRSMAGATDVFALRNAGMRYFTVEVDRAQAGRFGLNAEQVQEALRVWVDGRRVGLVLEGQVRTPLVIRGEERLRASAADLARVPIVLPGGGTVELAQVAAIRIEDGPIQVIREDGQRFATVLANVRGRDLVGFVTDAKASVAEKVEMPKGYGLVWGGQFENQQRASARLMIVVPIALGGIFLLLYLTFGSFRQATLVFCNVPFATIGGVIALWASGEFLSVPSSVGFIALMGIAVLNGVVLVSYINEVCGRGTLPFREAVMEGTRRRLRPVSLTASIAALGLVPFLFADGPGAEIQRPLAIVVIGGLVTATALTLLMLPILYDRFALPRAERRRLDEEGAAVAAAAAASAHGEPHGSAPVSPPAAAMKPPAEVPAAPA</sequence>
<keyword evidence="3" id="KW-0813">Transport</keyword>
<feature type="transmembrane region" description="Helical" evidence="9">
    <location>
        <begin position="437"/>
        <end position="457"/>
    </location>
</feature>
<dbReference type="EMBL" id="UWOC01000022">
    <property type="protein sequence ID" value="VCU07129.1"/>
    <property type="molecule type" value="Genomic_DNA"/>
</dbReference>
<proteinExistence type="inferred from homology"/>
<feature type="transmembrane region" description="Helical" evidence="9">
    <location>
        <begin position="331"/>
        <end position="354"/>
    </location>
</feature>
<dbReference type="Gene3D" id="3.30.70.1430">
    <property type="entry name" value="Multidrug efflux transporter AcrB pore domain"/>
    <property type="match status" value="2"/>
</dbReference>
<feature type="transmembrane region" description="Helical" evidence="9">
    <location>
        <begin position="361"/>
        <end position="381"/>
    </location>
</feature>
<evidence type="ECO:0000256" key="8">
    <source>
        <dbReference type="SAM" id="MobiDB-lite"/>
    </source>
</evidence>
<reference evidence="11" key="1">
    <citation type="submission" date="2018-10" db="EMBL/GenBank/DDBJ databases">
        <authorList>
            <person name="Peiro R."/>
            <person name="Begona"/>
            <person name="Cbmso G."/>
            <person name="Lopez M."/>
            <person name="Gonzalez S."/>
            <person name="Sacristan E."/>
            <person name="Castillo E."/>
        </authorList>
    </citation>
    <scope>NUCLEOTIDE SEQUENCE [LARGE SCALE GENOMIC DNA]</scope>
</reference>
<dbReference type="PANTHER" id="PTHR32063:SF68">
    <property type="entry name" value="PROBALE CATION EFFLUX SYSTEM PROTEIN"/>
    <property type="match status" value="1"/>
</dbReference>
<feature type="transmembrane region" description="Helical" evidence="9">
    <location>
        <begin position="992"/>
        <end position="1015"/>
    </location>
</feature>
<dbReference type="NCBIfam" id="TIGR00914">
    <property type="entry name" value="2A0601"/>
    <property type="match status" value="1"/>
</dbReference>
<dbReference type="Pfam" id="PF00873">
    <property type="entry name" value="ACR_tran"/>
    <property type="match status" value="1"/>
</dbReference>
<evidence type="ECO:0000256" key="4">
    <source>
        <dbReference type="ARBA" id="ARBA00022475"/>
    </source>
</evidence>
<comment type="caution">
    <text evidence="10">The sequence shown here is derived from an EMBL/GenBank/DDBJ whole genome shotgun (WGS) entry which is preliminary data.</text>
</comment>
<evidence type="ECO:0000256" key="5">
    <source>
        <dbReference type="ARBA" id="ARBA00022692"/>
    </source>
</evidence>
<evidence type="ECO:0000256" key="6">
    <source>
        <dbReference type="ARBA" id="ARBA00022989"/>
    </source>
</evidence>
<dbReference type="InterPro" id="IPR027463">
    <property type="entry name" value="AcrB_DN_DC_subdom"/>
</dbReference>
<dbReference type="SUPFAM" id="SSF82714">
    <property type="entry name" value="Multidrug efflux transporter AcrB TolC docking domain, DN and DC subdomains"/>
    <property type="match status" value="2"/>
</dbReference>
<feature type="transmembrane region" description="Helical" evidence="9">
    <location>
        <begin position="469"/>
        <end position="496"/>
    </location>
</feature>
<feature type="transmembrane region" description="Helical" evidence="9">
    <location>
        <begin position="888"/>
        <end position="907"/>
    </location>
</feature>
<keyword evidence="11" id="KW-1185">Reference proteome</keyword>